<dbReference type="AlphaFoldDB" id="A0A847SLP4"/>
<protein>
    <submittedName>
        <fullName evidence="3">Uncharacterized protein</fullName>
    </submittedName>
</protein>
<evidence type="ECO:0000313" key="3">
    <source>
        <dbReference type="EMBL" id="NLR78069.1"/>
    </source>
</evidence>
<feature type="compositionally biased region" description="Basic and acidic residues" evidence="1">
    <location>
        <begin position="30"/>
        <end position="41"/>
    </location>
</feature>
<gene>
    <name evidence="3" type="ORF">HGH91_05500</name>
</gene>
<keyword evidence="2" id="KW-0732">Signal</keyword>
<evidence type="ECO:0000256" key="2">
    <source>
        <dbReference type="SAM" id="SignalP"/>
    </source>
</evidence>
<dbReference type="RefSeq" id="WP_168737423.1">
    <property type="nucleotide sequence ID" value="NZ_JABAHZ010000001.1"/>
</dbReference>
<reference evidence="3 4" key="1">
    <citation type="submission" date="2020-04" db="EMBL/GenBank/DDBJ databases">
        <authorList>
            <person name="Yin C."/>
        </authorList>
    </citation>
    <scope>NUCLEOTIDE SEQUENCE [LARGE SCALE GENOMIC DNA]</scope>
    <source>
        <strain evidence="3 4">Ak56</strain>
    </source>
</reference>
<evidence type="ECO:0000313" key="4">
    <source>
        <dbReference type="Proteomes" id="UP000552864"/>
    </source>
</evidence>
<organism evidence="3 4">
    <name type="scientific">Chitinophaga eiseniae</name>
    <dbReference type="NCBI Taxonomy" id="634771"/>
    <lineage>
        <taxon>Bacteria</taxon>
        <taxon>Pseudomonadati</taxon>
        <taxon>Bacteroidota</taxon>
        <taxon>Chitinophagia</taxon>
        <taxon>Chitinophagales</taxon>
        <taxon>Chitinophagaceae</taxon>
        <taxon>Chitinophaga</taxon>
    </lineage>
</organism>
<name>A0A847SLP4_9BACT</name>
<sequence length="67" mass="7248">MKYRLFFSAMLAVVVAVISTTGAMAQQPSKEQRKQMADTSKKTGSRPAAPVLKPAKVDTAKKTGKKH</sequence>
<accession>A0A847SLP4</accession>
<proteinExistence type="predicted"/>
<comment type="caution">
    <text evidence="3">The sequence shown here is derived from an EMBL/GenBank/DDBJ whole genome shotgun (WGS) entry which is preliminary data.</text>
</comment>
<dbReference type="Proteomes" id="UP000552864">
    <property type="component" value="Unassembled WGS sequence"/>
</dbReference>
<feature type="signal peptide" evidence="2">
    <location>
        <begin position="1"/>
        <end position="25"/>
    </location>
</feature>
<keyword evidence="4" id="KW-1185">Reference proteome</keyword>
<feature type="region of interest" description="Disordered" evidence="1">
    <location>
        <begin position="23"/>
        <end position="67"/>
    </location>
</feature>
<evidence type="ECO:0000256" key="1">
    <source>
        <dbReference type="SAM" id="MobiDB-lite"/>
    </source>
</evidence>
<dbReference type="EMBL" id="JABAHZ010000001">
    <property type="protein sequence ID" value="NLR78069.1"/>
    <property type="molecule type" value="Genomic_DNA"/>
</dbReference>
<feature type="chain" id="PRO_5032729124" evidence="2">
    <location>
        <begin position="26"/>
        <end position="67"/>
    </location>
</feature>